<dbReference type="GO" id="GO:0034220">
    <property type="term" value="P:monoatomic ion transmembrane transport"/>
    <property type="evidence" value="ECO:0007669"/>
    <property type="project" value="UniProtKB-KW"/>
</dbReference>
<keyword evidence="4" id="KW-0407">Ion channel</keyword>
<evidence type="ECO:0000259" key="3">
    <source>
        <dbReference type="PROSITE" id="PS51201"/>
    </source>
</evidence>
<evidence type="ECO:0000256" key="2">
    <source>
        <dbReference type="SAM" id="Phobius"/>
    </source>
</evidence>
<keyword evidence="2" id="KW-1133">Transmembrane helix</keyword>
<dbReference type="InterPro" id="IPR003148">
    <property type="entry name" value="RCK_N"/>
</dbReference>
<feature type="domain" description="RCK N-terminal" evidence="3">
    <location>
        <begin position="153"/>
        <end position="273"/>
    </location>
</feature>
<protein>
    <submittedName>
        <fullName evidence="4">Potassium channel protein</fullName>
    </submittedName>
</protein>
<name>A0A6J4LGS7_9ACTN</name>
<proteinExistence type="predicted"/>
<dbReference type="GO" id="GO:0005886">
    <property type="term" value="C:plasma membrane"/>
    <property type="evidence" value="ECO:0007669"/>
    <property type="project" value="UniProtKB-SubCell"/>
</dbReference>
<dbReference type="AlphaFoldDB" id="A0A6J4LGS7"/>
<dbReference type="InterPro" id="IPR013099">
    <property type="entry name" value="K_chnl_dom"/>
</dbReference>
<dbReference type="InterPro" id="IPR050721">
    <property type="entry name" value="Trk_Ktr_HKT_K-transport"/>
</dbReference>
<dbReference type="PANTHER" id="PTHR43833">
    <property type="entry name" value="POTASSIUM CHANNEL PROTEIN 2-RELATED-RELATED"/>
    <property type="match status" value="1"/>
</dbReference>
<evidence type="ECO:0000313" key="4">
    <source>
        <dbReference type="EMBL" id="CAA9331220.1"/>
    </source>
</evidence>
<dbReference type="SUPFAM" id="SSF51735">
    <property type="entry name" value="NAD(P)-binding Rossmann-fold domains"/>
    <property type="match status" value="1"/>
</dbReference>
<dbReference type="PANTHER" id="PTHR43833:SF9">
    <property type="entry name" value="POTASSIUM CHANNEL PROTEIN YUGO-RELATED"/>
    <property type="match status" value="1"/>
</dbReference>
<dbReference type="SUPFAM" id="SSF81324">
    <property type="entry name" value="Voltage-gated potassium channels"/>
    <property type="match status" value="1"/>
</dbReference>
<feature type="transmembrane region" description="Helical" evidence="2">
    <location>
        <begin position="113"/>
        <end position="135"/>
    </location>
</feature>
<keyword evidence="2" id="KW-0812">Transmembrane</keyword>
<dbReference type="Gene3D" id="1.10.287.70">
    <property type="match status" value="1"/>
</dbReference>
<dbReference type="Gene3D" id="3.40.50.720">
    <property type="entry name" value="NAD(P)-binding Rossmann-like Domain"/>
    <property type="match status" value="1"/>
</dbReference>
<dbReference type="EMBL" id="CADCUE010000113">
    <property type="protein sequence ID" value="CAA9331220.1"/>
    <property type="molecule type" value="Genomic_DNA"/>
</dbReference>
<dbReference type="PROSITE" id="PS51201">
    <property type="entry name" value="RCK_N"/>
    <property type="match status" value="1"/>
</dbReference>
<dbReference type="Pfam" id="PF02254">
    <property type="entry name" value="TrkA_N"/>
    <property type="match status" value="1"/>
</dbReference>
<keyword evidence="4" id="KW-0406">Ion transport</keyword>
<dbReference type="GO" id="GO:0006813">
    <property type="term" value="P:potassium ion transport"/>
    <property type="evidence" value="ECO:0007669"/>
    <property type="project" value="InterPro"/>
</dbReference>
<reference evidence="4" key="1">
    <citation type="submission" date="2020-02" db="EMBL/GenBank/DDBJ databases">
        <authorList>
            <person name="Meier V. D."/>
        </authorList>
    </citation>
    <scope>NUCLEOTIDE SEQUENCE</scope>
    <source>
        <strain evidence="4">AVDCRST_MAG16</strain>
    </source>
</reference>
<comment type="subcellular location">
    <subcellularLocation>
        <location evidence="1">Cell membrane</location>
        <topology evidence="1">Multi-pass membrane protein</topology>
    </subcellularLocation>
</comment>
<dbReference type="Pfam" id="PF07885">
    <property type="entry name" value="Ion_trans_2"/>
    <property type="match status" value="1"/>
</dbReference>
<dbReference type="InterPro" id="IPR036291">
    <property type="entry name" value="NAD(P)-bd_dom_sf"/>
</dbReference>
<feature type="transmembrane region" description="Helical" evidence="2">
    <location>
        <begin position="47"/>
        <end position="67"/>
    </location>
</feature>
<gene>
    <name evidence="4" type="ORF">AVDCRST_MAG16-1366</name>
</gene>
<organism evidence="4">
    <name type="scientific">uncultured Frankineae bacterium</name>
    <dbReference type="NCBI Taxonomy" id="437475"/>
    <lineage>
        <taxon>Bacteria</taxon>
        <taxon>Bacillati</taxon>
        <taxon>Actinomycetota</taxon>
        <taxon>Actinomycetes</taxon>
        <taxon>Frankiales</taxon>
        <taxon>environmental samples</taxon>
    </lineage>
</organism>
<evidence type="ECO:0000256" key="1">
    <source>
        <dbReference type="ARBA" id="ARBA00004651"/>
    </source>
</evidence>
<keyword evidence="2" id="KW-0472">Membrane</keyword>
<keyword evidence="4" id="KW-0813">Transport</keyword>
<sequence>MTSEPGLPLPSPERGARRALARLDRSPSRASAAIVLPAPVVGPVRAVLQRVLIAASVLTAVALLVWLDRDGYTDNSDREVDLLDAFYYATVTLSTTGYGDITPVADRARLVNVMVITPLRIMFLIILVGTTLEVLTQRTREQLRQNRWRSSLREHTVVVGYGTKGRSAVRALLDDGEDRAHIVVVDNDPDHITDASDDGIAAINGDGTRADVLRRADIEHARRVIVAVPRDDAAVLVTLTVRRHNPTAYVVAAVRESENAPLLRDGGANGVVVSSEAAGRLLGVAASSPSTGAIFEDLLVPGQGLELAERDVLREEVGLPPRACNDLIVAIIRDGQTQMFHAEQNLKLRRSDRVVVVRPAADEHVPDVHT</sequence>
<accession>A0A6J4LGS7</accession>